<protein>
    <submittedName>
        <fullName evidence="1">Uncharacterized protein</fullName>
    </submittedName>
</protein>
<name>A0ABS8UIN9_DATST</name>
<comment type="caution">
    <text evidence="1">The sequence shown here is derived from an EMBL/GenBank/DDBJ whole genome shotgun (WGS) entry which is preliminary data.</text>
</comment>
<sequence length="114" mass="13107">MAQLMLKHLLQLVNLKPVKNIKMEISFKTDEAGLKWWRQCEKWRLHHKGDMRLDQQQEASKKSIGRGTICSMIGVGRDGSGRYSSRRNGSNRVIWRHNSTRVRQPCTGEAACEG</sequence>
<gene>
    <name evidence="1" type="ORF">HAX54_016344</name>
</gene>
<keyword evidence="2" id="KW-1185">Reference proteome</keyword>
<dbReference type="EMBL" id="JACEIK010002058">
    <property type="protein sequence ID" value="MCD9558759.1"/>
    <property type="molecule type" value="Genomic_DNA"/>
</dbReference>
<dbReference type="Proteomes" id="UP000823775">
    <property type="component" value="Unassembled WGS sequence"/>
</dbReference>
<accession>A0ABS8UIN9</accession>
<evidence type="ECO:0000313" key="1">
    <source>
        <dbReference type="EMBL" id="MCD9558759.1"/>
    </source>
</evidence>
<reference evidence="1 2" key="1">
    <citation type="journal article" date="2021" name="BMC Genomics">
        <title>Datura genome reveals duplications of psychoactive alkaloid biosynthetic genes and high mutation rate following tissue culture.</title>
        <authorList>
            <person name="Rajewski A."/>
            <person name="Carter-House D."/>
            <person name="Stajich J."/>
            <person name="Litt A."/>
        </authorList>
    </citation>
    <scope>NUCLEOTIDE SEQUENCE [LARGE SCALE GENOMIC DNA]</scope>
    <source>
        <strain evidence="1">AR-01</strain>
    </source>
</reference>
<proteinExistence type="predicted"/>
<evidence type="ECO:0000313" key="2">
    <source>
        <dbReference type="Proteomes" id="UP000823775"/>
    </source>
</evidence>
<organism evidence="1 2">
    <name type="scientific">Datura stramonium</name>
    <name type="common">Jimsonweed</name>
    <name type="synonym">Common thornapple</name>
    <dbReference type="NCBI Taxonomy" id="4076"/>
    <lineage>
        <taxon>Eukaryota</taxon>
        <taxon>Viridiplantae</taxon>
        <taxon>Streptophyta</taxon>
        <taxon>Embryophyta</taxon>
        <taxon>Tracheophyta</taxon>
        <taxon>Spermatophyta</taxon>
        <taxon>Magnoliopsida</taxon>
        <taxon>eudicotyledons</taxon>
        <taxon>Gunneridae</taxon>
        <taxon>Pentapetalae</taxon>
        <taxon>asterids</taxon>
        <taxon>lamiids</taxon>
        <taxon>Solanales</taxon>
        <taxon>Solanaceae</taxon>
        <taxon>Solanoideae</taxon>
        <taxon>Datureae</taxon>
        <taxon>Datura</taxon>
    </lineage>
</organism>